<keyword evidence="1" id="KW-0812">Transmembrane</keyword>
<dbReference type="OrthoDB" id="5772680at2"/>
<dbReference type="eggNOG" id="COG1983">
    <property type="taxonomic scope" value="Bacteria"/>
</dbReference>
<evidence type="ECO:0000256" key="1">
    <source>
        <dbReference type="SAM" id="Phobius"/>
    </source>
</evidence>
<feature type="transmembrane region" description="Helical" evidence="1">
    <location>
        <begin position="142"/>
        <end position="164"/>
    </location>
</feature>
<dbReference type="Pfam" id="PF04024">
    <property type="entry name" value="PspC"/>
    <property type="match status" value="1"/>
</dbReference>
<name>A0A0A2FIT5_9PORP</name>
<reference evidence="3 5" key="1">
    <citation type="submission" date="2014-08" db="EMBL/GenBank/DDBJ databases">
        <title>Porphyromonas crevioricanis strain:COT-253_OH1447 Genome sequencing.</title>
        <authorList>
            <person name="Wallis C."/>
            <person name="Deusch O."/>
            <person name="O'Flynn C."/>
            <person name="Davis I."/>
            <person name="Jospin G."/>
            <person name="Darling A.E."/>
            <person name="Coil D.A."/>
            <person name="Alexiev A."/>
            <person name="Horsfall A."/>
            <person name="Kirkwood N."/>
            <person name="Harris S."/>
            <person name="Eisen J.A."/>
        </authorList>
    </citation>
    <scope>NUCLEOTIDE SEQUENCE [LARGE SCALE GENOMIC DNA]</scope>
    <source>
        <strain evidence="5">COT-253 OH1447</strain>
        <strain evidence="3">COT-253_OH1447</strain>
    </source>
</reference>
<protein>
    <submittedName>
        <fullName evidence="4">Phage shock protein C</fullName>
    </submittedName>
</protein>
<proteinExistence type="predicted"/>
<dbReference type="RefSeq" id="WP_023935859.1">
    <property type="nucleotide sequence ID" value="NZ_FUXH01000003.1"/>
</dbReference>
<keyword evidence="1" id="KW-0472">Membrane</keyword>
<dbReference type="AlphaFoldDB" id="A0A0A2FIT5"/>
<dbReference type="KEGG" id="pcre:NCTC12858_00038"/>
<feature type="transmembrane region" description="Helical" evidence="1">
    <location>
        <begin position="214"/>
        <end position="236"/>
    </location>
</feature>
<keyword evidence="6" id="KW-1185">Reference proteome</keyword>
<evidence type="ECO:0000313" key="4">
    <source>
        <dbReference type="EMBL" id="SQH72232.1"/>
    </source>
</evidence>
<evidence type="ECO:0000313" key="6">
    <source>
        <dbReference type="Proteomes" id="UP000249300"/>
    </source>
</evidence>
<reference evidence="4 6" key="2">
    <citation type="submission" date="2018-06" db="EMBL/GenBank/DDBJ databases">
        <authorList>
            <consortium name="Pathogen Informatics"/>
            <person name="Doyle S."/>
        </authorList>
    </citation>
    <scope>NUCLEOTIDE SEQUENCE [LARGE SCALE GENOMIC DNA]</scope>
    <source>
        <strain evidence="4 6">NCTC12858</strain>
    </source>
</reference>
<dbReference type="STRING" id="393921.HQ45_04195"/>
<gene>
    <name evidence="3" type="ORF">HQ38_06680</name>
    <name evidence="4" type="ORF">NCTC12858_00038</name>
</gene>
<sequence>MKRVYSVSLAGQIYHIDYDAYDVVSSFIESREKALGKGAELDGLFSLLAGKFSAQLQEKACIVVDRSMAIEAIRLLDHSFIPPRVDNDKLHEKKHVSYRQPIKRYYRDLEHGRLCGVLSGLAIYKGWNVIALRVLAVSLFVGFAWLLGVGWIVPLSYLLVWMIVPSAVTATQRLELRGLPPTEENLSHSIAESAAISSPKEHPLSKFLGCLFKLAILSAMLFAAISFFLVLGKLFLDWVNWLFSTSDFWDESYAAEQIPLWMPIAALILGLLSIALPLFAMRKPHSSRRFWLLPIWITTWAATLTICVRMAILLFEILG</sequence>
<dbReference type="Proteomes" id="UP000249300">
    <property type="component" value="Chromosome 1"/>
</dbReference>
<keyword evidence="1" id="KW-1133">Transmembrane helix</keyword>
<dbReference type="EMBL" id="JQJC01000020">
    <property type="protein sequence ID" value="KGN94206.1"/>
    <property type="molecule type" value="Genomic_DNA"/>
</dbReference>
<dbReference type="InterPro" id="IPR007168">
    <property type="entry name" value="Phageshock_PspC_N"/>
</dbReference>
<evidence type="ECO:0000313" key="3">
    <source>
        <dbReference type="EMBL" id="KGN94206.1"/>
    </source>
</evidence>
<feature type="domain" description="Phage shock protein PspC N-terminal" evidence="2">
    <location>
        <begin position="103"/>
        <end position="166"/>
    </location>
</feature>
<feature type="transmembrane region" description="Helical" evidence="1">
    <location>
        <begin position="291"/>
        <end position="315"/>
    </location>
</feature>
<dbReference type="Proteomes" id="UP000030136">
    <property type="component" value="Unassembled WGS sequence"/>
</dbReference>
<feature type="transmembrane region" description="Helical" evidence="1">
    <location>
        <begin position="114"/>
        <end position="136"/>
    </location>
</feature>
<accession>A0A0A2FIT5</accession>
<dbReference type="EMBL" id="LS483447">
    <property type="protein sequence ID" value="SQH72232.1"/>
    <property type="molecule type" value="Genomic_DNA"/>
</dbReference>
<evidence type="ECO:0000259" key="2">
    <source>
        <dbReference type="Pfam" id="PF04024"/>
    </source>
</evidence>
<evidence type="ECO:0000313" key="5">
    <source>
        <dbReference type="Proteomes" id="UP000030136"/>
    </source>
</evidence>
<feature type="transmembrane region" description="Helical" evidence="1">
    <location>
        <begin position="258"/>
        <end position="279"/>
    </location>
</feature>
<organism evidence="3 5">
    <name type="scientific">Porphyromonas crevioricanis</name>
    <dbReference type="NCBI Taxonomy" id="393921"/>
    <lineage>
        <taxon>Bacteria</taxon>
        <taxon>Pseudomonadati</taxon>
        <taxon>Bacteroidota</taxon>
        <taxon>Bacteroidia</taxon>
        <taxon>Bacteroidales</taxon>
        <taxon>Porphyromonadaceae</taxon>
        <taxon>Porphyromonas</taxon>
    </lineage>
</organism>